<reference evidence="9" key="1">
    <citation type="submission" date="2022-05" db="EMBL/GenBank/DDBJ databases">
        <title>Novel bacterial taxa in a minimal lignocellulolytic consortium and its capacity to transform plastics disclosed by genome-resolved metagenomics.</title>
        <authorList>
            <person name="Rodriguez C.A.D."/>
            <person name="Diaz-Garcia L."/>
            <person name="Herrera K."/>
            <person name="Tarazona N.A."/>
            <person name="Sproer C."/>
            <person name="Overmann J."/>
            <person name="Jimenez D.J."/>
        </authorList>
    </citation>
    <scope>NUCLEOTIDE SEQUENCE</scope>
    <source>
        <strain evidence="9">MAG5</strain>
    </source>
</reference>
<evidence type="ECO:0000256" key="4">
    <source>
        <dbReference type="ARBA" id="ARBA00022544"/>
    </source>
</evidence>
<proteinExistence type="inferred from homology"/>
<keyword evidence="4" id="KW-0309">Germination</keyword>
<dbReference type="EMBL" id="CP097899">
    <property type="protein sequence ID" value="URN96632.1"/>
    <property type="molecule type" value="Genomic_DNA"/>
</dbReference>
<evidence type="ECO:0000256" key="3">
    <source>
        <dbReference type="ARBA" id="ARBA00022448"/>
    </source>
</evidence>
<feature type="transmembrane region" description="Helical" evidence="8">
    <location>
        <begin position="274"/>
        <end position="296"/>
    </location>
</feature>
<name>A0A9J6ZL95_9BACL</name>
<evidence type="ECO:0000256" key="7">
    <source>
        <dbReference type="ARBA" id="ARBA00023136"/>
    </source>
</evidence>
<keyword evidence="3" id="KW-0813">Transport</keyword>
<dbReference type="PANTHER" id="PTHR34975:SF2">
    <property type="entry name" value="SPORE GERMINATION PROTEIN A2"/>
    <property type="match status" value="1"/>
</dbReference>
<feature type="transmembrane region" description="Helical" evidence="8">
    <location>
        <begin position="147"/>
        <end position="164"/>
    </location>
</feature>
<dbReference type="GO" id="GO:0016020">
    <property type="term" value="C:membrane"/>
    <property type="evidence" value="ECO:0007669"/>
    <property type="project" value="UniProtKB-SubCell"/>
</dbReference>
<dbReference type="KEGG" id="plig:NAG76_10570"/>
<evidence type="ECO:0000256" key="2">
    <source>
        <dbReference type="ARBA" id="ARBA00007998"/>
    </source>
</evidence>
<evidence type="ECO:0000256" key="1">
    <source>
        <dbReference type="ARBA" id="ARBA00004141"/>
    </source>
</evidence>
<sequence length="369" mass="41126">MQRHAPIDVRQFQILVILFTVGTTVLIAPAGLAELLGQDAWLAPIIAIGPGLLLVLLYNTISSIYPEKTFIELCESLLGVWLGRTISIMFVIFSFLAAAMSLFDVGRFINTIIMPETPILFVNLLFVILLVYAIGSGFDTLARMMELFFPWFMLLFLLMVIFVVPQIDLKNVQPMMEFEAKNLVLAVLSVLSISFMPLVVFLMFHKKGLQFPAIKQRAFLKAVLIGSIISVIIVALTILVIGANVVSLQEFPVYHLARKISIGNFLQRVEVVGAGIWMITIFAKISVYFYASVSGLINIAKLKNQRSILLPLSFLLLVVSTDIFPNSIFENDFNSSDWIVLVFVIGVIIPISLLLVAILKRQLIKSDSK</sequence>
<evidence type="ECO:0000313" key="10">
    <source>
        <dbReference type="Proteomes" id="UP001056756"/>
    </source>
</evidence>
<feature type="transmembrane region" description="Helical" evidence="8">
    <location>
        <begin position="12"/>
        <end position="35"/>
    </location>
</feature>
<evidence type="ECO:0000313" key="9">
    <source>
        <dbReference type="EMBL" id="URN96632.1"/>
    </source>
</evidence>
<evidence type="ECO:0000256" key="5">
    <source>
        <dbReference type="ARBA" id="ARBA00022692"/>
    </source>
</evidence>
<accession>A0A9J6ZL95</accession>
<feature type="transmembrane region" description="Helical" evidence="8">
    <location>
        <begin position="81"/>
        <end position="103"/>
    </location>
</feature>
<dbReference type="Proteomes" id="UP001056756">
    <property type="component" value="Chromosome"/>
</dbReference>
<dbReference type="InterPro" id="IPR004761">
    <property type="entry name" value="Spore_GerAB"/>
</dbReference>
<comment type="similarity">
    <text evidence="2">Belongs to the amino acid-polyamine-organocation (APC) superfamily. Spore germination protein (SGP) (TC 2.A.3.9) family.</text>
</comment>
<feature type="transmembrane region" description="Helical" evidence="8">
    <location>
        <begin position="118"/>
        <end position="135"/>
    </location>
</feature>
<dbReference type="Pfam" id="PF03845">
    <property type="entry name" value="Spore_permease"/>
    <property type="match status" value="1"/>
</dbReference>
<feature type="transmembrane region" description="Helical" evidence="8">
    <location>
        <begin position="184"/>
        <end position="204"/>
    </location>
</feature>
<evidence type="ECO:0000256" key="8">
    <source>
        <dbReference type="SAM" id="Phobius"/>
    </source>
</evidence>
<feature type="transmembrane region" description="Helical" evidence="8">
    <location>
        <begin position="308"/>
        <end position="326"/>
    </location>
</feature>
<dbReference type="GO" id="GO:0009847">
    <property type="term" value="P:spore germination"/>
    <property type="evidence" value="ECO:0007669"/>
    <property type="project" value="InterPro"/>
</dbReference>
<dbReference type="AlphaFoldDB" id="A0A9J6ZL95"/>
<keyword evidence="6 8" id="KW-1133">Transmembrane helix</keyword>
<feature type="transmembrane region" description="Helical" evidence="8">
    <location>
        <begin position="338"/>
        <end position="359"/>
    </location>
</feature>
<comment type="subcellular location">
    <subcellularLocation>
        <location evidence="1">Membrane</location>
        <topology evidence="1">Multi-pass membrane protein</topology>
    </subcellularLocation>
</comment>
<gene>
    <name evidence="9" type="ORF">NAG76_10570</name>
</gene>
<feature type="transmembrane region" description="Helical" evidence="8">
    <location>
        <begin position="41"/>
        <end position="61"/>
    </location>
</feature>
<organism evidence="9 10">
    <name type="scientific">Candidatus Pristimantibacillus lignocellulolyticus</name>
    <dbReference type="NCBI Taxonomy" id="2994561"/>
    <lineage>
        <taxon>Bacteria</taxon>
        <taxon>Bacillati</taxon>
        <taxon>Bacillota</taxon>
        <taxon>Bacilli</taxon>
        <taxon>Bacillales</taxon>
        <taxon>Paenibacillaceae</taxon>
        <taxon>Candidatus Pristimantibacillus</taxon>
    </lineage>
</organism>
<keyword evidence="5 8" id="KW-0812">Transmembrane</keyword>
<protein>
    <submittedName>
        <fullName evidence="9">Spore germination protein</fullName>
    </submittedName>
</protein>
<feature type="transmembrane region" description="Helical" evidence="8">
    <location>
        <begin position="224"/>
        <end position="246"/>
    </location>
</feature>
<keyword evidence="7 8" id="KW-0472">Membrane</keyword>
<dbReference type="NCBIfam" id="TIGR00912">
    <property type="entry name" value="2A0309"/>
    <property type="match status" value="1"/>
</dbReference>
<dbReference type="PANTHER" id="PTHR34975">
    <property type="entry name" value="SPORE GERMINATION PROTEIN A2"/>
    <property type="match status" value="1"/>
</dbReference>
<evidence type="ECO:0000256" key="6">
    <source>
        <dbReference type="ARBA" id="ARBA00022989"/>
    </source>
</evidence>